<keyword evidence="15 21" id="KW-1015">Disulfide bond</keyword>
<reference evidence="28" key="1">
    <citation type="submission" date="2025-08" db="UniProtKB">
        <authorList>
            <consortium name="RefSeq"/>
        </authorList>
    </citation>
    <scope>IDENTIFICATION</scope>
    <source>
        <tissue evidence="28">Blood</tissue>
    </source>
</reference>
<dbReference type="SUPFAM" id="SSF49265">
    <property type="entry name" value="Fibronectin type III"/>
    <property type="match status" value="10"/>
</dbReference>
<comment type="function">
    <text evidence="20">Binds fibronectin and induces fibril formation. This fibronectin polymer, named superfibronectin, exhibits enhanced adhesive properties. Both anastellin and superfibronectin inhibit tumor growth, angiogenesis and metastasis. Anastellin activates p38 MAPK and inhibits lysophospholipid signaling.</text>
</comment>
<evidence type="ECO:0000256" key="13">
    <source>
        <dbReference type="ARBA" id="ARBA00022960"/>
    </source>
</evidence>
<dbReference type="FunFam" id="2.60.40.10:FF:000417">
    <property type="entry name" value="Fibronectin 1"/>
    <property type="match status" value="1"/>
</dbReference>
<keyword evidence="7" id="KW-0597">Phosphoprotein</keyword>
<dbReference type="CTD" id="2335"/>
<dbReference type="GO" id="GO:0005178">
    <property type="term" value="F:integrin binding"/>
    <property type="evidence" value="ECO:0007669"/>
    <property type="project" value="TreeGrafter"/>
</dbReference>
<feature type="domain" description="Fibronectin type-III" evidence="24">
    <location>
        <begin position="611"/>
        <end position="706"/>
    </location>
</feature>
<feature type="domain" description="Fibronectin type-III" evidence="24">
    <location>
        <begin position="1454"/>
        <end position="1541"/>
    </location>
</feature>
<feature type="domain" description="Fibronectin type-III" evidence="24">
    <location>
        <begin position="1361"/>
        <end position="1453"/>
    </location>
</feature>
<dbReference type="PANTHER" id="PTHR46708">
    <property type="entry name" value="TENASCIN"/>
    <property type="match status" value="1"/>
</dbReference>
<keyword evidence="5" id="KW-0964">Secreted</keyword>
<comment type="subcellular location">
    <subcellularLocation>
        <location evidence="1">Secreted</location>
        <location evidence="1">Extracellular space</location>
        <location evidence="1">Extracellular matrix</location>
    </subcellularLocation>
</comment>
<dbReference type="InterPro" id="IPR036943">
    <property type="entry name" value="FN_type2_sf"/>
</dbReference>
<dbReference type="PROSITE" id="PS50853">
    <property type="entry name" value="FN3"/>
    <property type="match status" value="15"/>
</dbReference>
<feature type="domain" description="Fibronectin type-III" evidence="24">
    <location>
        <begin position="1090"/>
        <end position="1176"/>
    </location>
</feature>
<dbReference type="PROSITE" id="PS01253">
    <property type="entry name" value="FN1_1"/>
    <property type="match status" value="5"/>
</dbReference>
<feature type="domain" description="Fibronectin type-III" evidence="24">
    <location>
        <begin position="718"/>
        <end position="813"/>
    </location>
</feature>
<dbReference type="FunFam" id="2.60.40.10:FF:000099">
    <property type="entry name" value="Fibronectin 1"/>
    <property type="match status" value="3"/>
</dbReference>
<dbReference type="FunFam" id="2.10.70.10:FF:000007">
    <property type="entry name" value="Fibronectin 1"/>
    <property type="match status" value="2"/>
</dbReference>
<feature type="domain" description="Fibronectin type-III" evidence="24">
    <location>
        <begin position="1820"/>
        <end position="1906"/>
    </location>
</feature>
<evidence type="ECO:0000256" key="12">
    <source>
        <dbReference type="ARBA" id="ARBA00022889"/>
    </source>
</evidence>
<dbReference type="FunFam" id="2.60.40.10:FF:000275">
    <property type="entry name" value="fibronectin isoform X1"/>
    <property type="match status" value="1"/>
</dbReference>
<dbReference type="InterPro" id="IPR050991">
    <property type="entry name" value="ECM_Regulatory_Proteins"/>
</dbReference>
<feature type="disulfide bond" evidence="21">
    <location>
        <begin position="361"/>
        <end position="387"/>
    </location>
</feature>
<dbReference type="InterPro" id="IPR000562">
    <property type="entry name" value="FN_type2_dom"/>
</dbReference>
<feature type="domain" description="Fibronectin type-III" evidence="24">
    <location>
        <begin position="814"/>
        <end position="903"/>
    </location>
</feature>
<dbReference type="GeneID" id="113919318"/>
<evidence type="ECO:0000256" key="23">
    <source>
        <dbReference type="SAM" id="SignalP"/>
    </source>
</evidence>
<evidence type="ECO:0000256" key="6">
    <source>
        <dbReference type="ARBA" id="ARBA00022530"/>
    </source>
</evidence>
<dbReference type="CDD" id="cd00061">
    <property type="entry name" value="FN1"/>
    <property type="match status" value="12"/>
</dbReference>
<feature type="domain" description="Fibronectin type-III" evidence="24">
    <location>
        <begin position="1907"/>
        <end position="1997"/>
    </location>
</feature>
<dbReference type="Pfam" id="PF00040">
    <property type="entry name" value="fn2"/>
    <property type="match status" value="2"/>
</dbReference>
<dbReference type="FunFam" id="2.60.40.10:FF:000433">
    <property type="entry name" value="fibronectin isoform X5"/>
    <property type="match status" value="1"/>
</dbReference>
<dbReference type="GO" id="GO:0007507">
    <property type="term" value="P:heart development"/>
    <property type="evidence" value="ECO:0007669"/>
    <property type="project" value="TreeGrafter"/>
</dbReference>
<feature type="domain" description="Fibronectin type-II" evidence="26">
    <location>
        <begin position="356"/>
        <end position="404"/>
    </location>
</feature>
<feature type="compositionally biased region" description="Basic and acidic residues" evidence="22">
    <location>
        <begin position="1487"/>
        <end position="1499"/>
    </location>
</feature>
<feature type="domain" description="Fibronectin type-III" evidence="24">
    <location>
        <begin position="1272"/>
        <end position="1360"/>
    </location>
</feature>
<dbReference type="GO" id="GO:0008360">
    <property type="term" value="P:regulation of cell shape"/>
    <property type="evidence" value="ECO:0007669"/>
    <property type="project" value="UniProtKB-KW"/>
</dbReference>
<dbReference type="FunFam" id="2.10.10.10:FF:000001">
    <property type="entry name" value="Fibronectin 1a isoform 1"/>
    <property type="match status" value="2"/>
</dbReference>
<dbReference type="GO" id="GO:0005615">
    <property type="term" value="C:extracellular space"/>
    <property type="evidence" value="ECO:0007669"/>
    <property type="project" value="UniProtKB-ARBA"/>
</dbReference>
<dbReference type="RefSeq" id="XP_027443984.2">
    <property type="nucleotide sequence ID" value="XM_027588183.2"/>
</dbReference>
<evidence type="ECO:0000256" key="21">
    <source>
        <dbReference type="PROSITE-ProRule" id="PRU00479"/>
    </source>
</evidence>
<comment type="subunit">
    <text evidence="18">Mostly heterodimers or multimers of alternatively spliced variants, connected by 2 disulfide bonds near the carboxyl ends; to a lesser extent homodimers. Interacts with FBLN1, AMBP, TNR, LGALS3BP and COL13A1. Interacts with FBLN7. Interacts with COMP. Interacts (via type III repeats 9-14) with TNFAIP6 (via CUB domain); this interaction enhances fibronectin fibril assembly. TNFAIP6 may act as a bridging molecule between FN1 and THBS1. Interacts with TNR; the interaction inhibits cell adhesion and neurite outgrowth. Interacts with FST3 and MYOC. Interacts with SVEP1.</text>
</comment>
<comment type="function">
    <text evidence="17">Secreted by contracting muscle, induces liver autophagy, a degradative pathway for nutrient mobilization and damage removal, and systemic insulin sensitization via hepatic ITGA5:ITGB1 integrin receptor signaling.</text>
</comment>
<dbReference type="GO" id="GO:0006953">
    <property type="term" value="P:acute-phase response"/>
    <property type="evidence" value="ECO:0007669"/>
    <property type="project" value="UniProtKB-KW"/>
</dbReference>
<dbReference type="SMART" id="SM00059">
    <property type="entry name" value="FN2"/>
    <property type="match status" value="2"/>
</dbReference>
<evidence type="ECO:0000256" key="20">
    <source>
        <dbReference type="ARBA" id="ARBA00058634"/>
    </source>
</evidence>
<dbReference type="SUPFAM" id="SSF57603">
    <property type="entry name" value="FnI-like domain"/>
    <property type="match status" value="12"/>
</dbReference>
<organism evidence="27 28">
    <name type="scientific">Zalophus californianus</name>
    <name type="common">California sealion</name>
    <dbReference type="NCBI Taxonomy" id="9704"/>
    <lineage>
        <taxon>Eukaryota</taxon>
        <taxon>Metazoa</taxon>
        <taxon>Chordata</taxon>
        <taxon>Craniata</taxon>
        <taxon>Vertebrata</taxon>
        <taxon>Euteleostomi</taxon>
        <taxon>Mammalia</taxon>
        <taxon>Eutheria</taxon>
        <taxon>Laurasiatheria</taxon>
        <taxon>Carnivora</taxon>
        <taxon>Caniformia</taxon>
        <taxon>Pinnipedia</taxon>
        <taxon>Otariidae</taxon>
        <taxon>Zalophus</taxon>
    </lineage>
</organism>
<feature type="domain" description="Fibronectin type-I" evidence="25">
    <location>
        <begin position="230"/>
        <end position="274"/>
    </location>
</feature>
<feature type="domain" description="Fibronectin type-I" evidence="25">
    <location>
        <begin position="140"/>
        <end position="183"/>
    </location>
</feature>
<dbReference type="CDD" id="cd00063">
    <property type="entry name" value="FN3"/>
    <property type="match status" value="15"/>
</dbReference>
<feature type="chain" id="PRO_5030156423" description="Fibronectin" evidence="23">
    <location>
        <begin position="22"/>
        <end position="2267"/>
    </location>
</feature>
<accession>A0A6J2CJS7</accession>
<dbReference type="InterPro" id="IPR000083">
    <property type="entry name" value="Fibronectin_type1"/>
</dbReference>
<evidence type="ECO:0000256" key="19">
    <source>
        <dbReference type="ARBA" id="ARBA00054969"/>
    </source>
</evidence>
<dbReference type="CDD" id="cd00062">
    <property type="entry name" value="FN2"/>
    <property type="match status" value="2"/>
</dbReference>
<feature type="domain" description="Fibronectin type-I" evidence="25">
    <location>
        <begin position="560"/>
        <end position="603"/>
    </location>
</feature>
<dbReference type="FunFam" id="2.60.40.10:FF:000336">
    <property type="entry name" value="fibronectin isoform X1"/>
    <property type="match status" value="1"/>
</dbReference>
<keyword evidence="16" id="KW-0325">Glycoprotein</keyword>
<dbReference type="FunFam" id="2.60.40.10:FF:000447">
    <property type="entry name" value="fibronectin isoform X1"/>
    <property type="match status" value="1"/>
</dbReference>
<evidence type="ECO:0000256" key="4">
    <source>
        <dbReference type="ARBA" id="ARBA00022499"/>
    </source>
</evidence>
<feature type="signal peptide" evidence="23">
    <location>
        <begin position="1"/>
        <end position="21"/>
    </location>
</feature>
<dbReference type="FunFam" id="2.60.40.10:FF:000382">
    <property type="entry name" value="fibronectin isoform X1"/>
    <property type="match status" value="1"/>
</dbReference>
<evidence type="ECO:0000256" key="10">
    <source>
        <dbReference type="ARBA" id="ARBA00022729"/>
    </source>
</evidence>
<evidence type="ECO:0000256" key="18">
    <source>
        <dbReference type="ARBA" id="ARBA00046449"/>
    </source>
</evidence>
<feature type="domain" description="Fibronectin type-I" evidence="25">
    <location>
        <begin position="469"/>
        <end position="512"/>
    </location>
</feature>
<dbReference type="Gene3D" id="2.60.40.10">
    <property type="entry name" value="Immunoglobulins"/>
    <property type="match status" value="16"/>
</dbReference>
<feature type="domain" description="Fibronectin type-III" evidence="24">
    <location>
        <begin position="1002"/>
        <end position="1089"/>
    </location>
</feature>
<dbReference type="FunFam" id="2.10.70.10:FF:000027">
    <property type="entry name" value="Fibronectin 1"/>
    <property type="match status" value="1"/>
</dbReference>
<dbReference type="SMART" id="SM00058">
    <property type="entry name" value="FN1"/>
    <property type="match status" value="12"/>
</dbReference>
<dbReference type="GO" id="GO:0005201">
    <property type="term" value="F:extracellular matrix structural constituent"/>
    <property type="evidence" value="ECO:0007669"/>
    <property type="project" value="TreeGrafter"/>
</dbReference>
<keyword evidence="6" id="KW-0272">Extracellular matrix</keyword>
<feature type="domain" description="Fibronectin type-III" evidence="24">
    <location>
        <begin position="910"/>
        <end position="1001"/>
    </location>
</feature>
<feature type="domain" description="Fibronectin type-I" evidence="25">
    <location>
        <begin position="2131"/>
        <end position="2173"/>
    </location>
</feature>
<dbReference type="Gene3D" id="2.10.70.10">
    <property type="entry name" value="Complement Module, domain 1"/>
    <property type="match status" value="12"/>
</dbReference>
<dbReference type="FunFam" id="2.10.70.10:FF:000021">
    <property type="entry name" value="fibronectin isoform X1"/>
    <property type="match status" value="1"/>
</dbReference>
<gene>
    <name evidence="28" type="primary">FN1</name>
</gene>
<keyword evidence="9" id="KW-0358">Heparin-binding</keyword>
<name>A0A6J2CJS7_ZALCA</name>
<keyword evidence="27" id="KW-1185">Reference proteome</keyword>
<evidence type="ECO:0000256" key="17">
    <source>
        <dbReference type="ARBA" id="ARBA00035619"/>
    </source>
</evidence>
<dbReference type="FunFam" id="2.60.40.10:FF:000579">
    <property type="entry name" value="Fibronectin 1"/>
    <property type="match status" value="1"/>
</dbReference>
<dbReference type="PANTHER" id="PTHR46708:SF8">
    <property type="entry name" value="FIBRONECTIN"/>
    <property type="match status" value="1"/>
</dbReference>
<dbReference type="FunFam" id="2.10.70.10:FF:000020">
    <property type="entry name" value="fibronectin isoform X1"/>
    <property type="match status" value="1"/>
</dbReference>
<dbReference type="SUPFAM" id="SSF57440">
    <property type="entry name" value="Kringle-like"/>
    <property type="match status" value="2"/>
</dbReference>
<keyword evidence="4" id="KW-1017">Isopeptide bond</keyword>
<dbReference type="FunFam" id="2.10.70.10:FF:000018">
    <property type="entry name" value="Fibronectin 1"/>
    <property type="match status" value="1"/>
</dbReference>
<dbReference type="FunFam" id="2.60.40.10:FF:000300">
    <property type="entry name" value="fibronectin isoform X1"/>
    <property type="match status" value="1"/>
</dbReference>
<dbReference type="InterPro" id="IPR003961">
    <property type="entry name" value="FN3_dom"/>
</dbReference>
<dbReference type="FunFam" id="2.10.70.10:FF:000004">
    <property type="entry name" value="Fibronectin 1"/>
    <property type="match status" value="1"/>
</dbReference>
<comment type="function">
    <text evidence="19">Fibronectins bind cell surfaces and various compounds including collagen, fibrin, heparin, DNA, and actin. Fibronectins are involved in cell adhesion, cell motility, opsonization, wound healing, and maintenance of cell shape. Involved in osteoblast compaction through the fibronectin fibrillogenesis cell-mediated matrix assembly process, essential for osteoblast mineralization. Participates in the regulation of type I collagen deposition by osteoblasts.</text>
</comment>
<feature type="region of interest" description="Disordered" evidence="22">
    <location>
        <begin position="1661"/>
        <end position="1686"/>
    </location>
</feature>
<dbReference type="PROSITE" id="PS51091">
    <property type="entry name" value="FN1_2"/>
    <property type="match status" value="11"/>
</dbReference>
<dbReference type="GO" id="GO:0043394">
    <property type="term" value="F:proteoglycan binding"/>
    <property type="evidence" value="ECO:0007669"/>
    <property type="project" value="TreeGrafter"/>
</dbReference>
<dbReference type="FunFam" id="2.60.40.10:FF:001069">
    <property type="entry name" value="Fibronectin 1"/>
    <property type="match status" value="1"/>
</dbReference>
<feature type="disulfide bond" evidence="21">
    <location>
        <begin position="435"/>
        <end position="462"/>
    </location>
</feature>
<protein>
    <recommendedName>
        <fullName evidence="2">Fibronectin</fullName>
    </recommendedName>
</protein>
<evidence type="ECO:0000256" key="1">
    <source>
        <dbReference type="ARBA" id="ARBA00004498"/>
    </source>
</evidence>
<dbReference type="FunFam" id="2.60.40.10:FF:000306">
    <property type="entry name" value="fibronectin isoform X1"/>
    <property type="match status" value="1"/>
</dbReference>
<keyword evidence="14" id="KW-0558">Oxidation</keyword>
<feature type="compositionally biased region" description="Polar residues" evidence="22">
    <location>
        <begin position="1661"/>
        <end position="1680"/>
    </location>
</feature>
<keyword evidence="8" id="KW-0765">Sulfation</keyword>
<evidence type="ECO:0000256" key="7">
    <source>
        <dbReference type="ARBA" id="ARBA00022553"/>
    </source>
</evidence>
<evidence type="ECO:0000259" key="26">
    <source>
        <dbReference type="PROSITE" id="PS51092"/>
    </source>
</evidence>
<evidence type="ECO:0000256" key="8">
    <source>
        <dbReference type="ARBA" id="ARBA00022641"/>
    </source>
</evidence>
<feature type="domain" description="Fibronectin type-I" evidence="25">
    <location>
        <begin position="2175"/>
        <end position="2215"/>
    </location>
</feature>
<dbReference type="InterPro" id="IPR013806">
    <property type="entry name" value="Kringle-like"/>
</dbReference>
<sequence>MLRGPGPRLLLLLAVLSLGTAVPSTGASKSKRQAQQIVQPQTPVAVSQSKPGCYDNGKHYQINQQWERTYLGNALVCTCYGGSRGFNCESKPEPEETCFDKYTGNTYRVGDTYERPKDSMIWDCTCIGAGRGRISCTIANRCHEGGQSYKIGDTWRRPHETGGYMLECVCLGNGKGEWTCKPIAEKCFDHSAGTSYVVGETWEKPYQGWMMVDCTCLGEGSGRITCTSRNRCNDQDTRTSYRIGDTWSKKDNRGNLLQCICTGNGRGEWKCERHASLQTTSTGSGPFTDVRTAIYQPQPHPQPAPYGHCVTDSGVVYSVGMQWLKTQGNKQMLCTCLGNGVSCQETAVTQTYGGNSNGEPCVLPFTYNGRTFYSCTTEGRQDGHLWCSTTSNYEQDQKYSFCTDHTVLVQTRGGNSNGALCHFPFLYNNHNYTDCTSEGRRDNMKWCGTTPNYDADQKFGFCPMAAHEEICTTNEGVMYRIGDQWDKQHDMGHMMRCTCIGNGRGEWTCVAYSQLRDQCIVDDITYNVNDTFHKRHEEGHMLNCTCFGQGRGRWKCDPIDQCQDSETRTFYQIGDSWEKYVHGVRYQCYCYGRGIGEWHCQPLQTYPGTTGPVQVIITETPSQPNSHPIQWNAPEPSHISKYILRWKPKNSPGRWKEATIPGHLNSYTIKGLTPGVVYEGQLISVQQYGHREVTRFDFTTTSTSPAVTSNTVTGETTPLSPVVATSESVTEITASSFVVSWVSASDTVSGFRVEYELSEEGDEPQYLDLPSTATSVNIPDLLPGRKYIVNVYQISEEGEQSLILSTSQTTAPDAPPDPAVDRVDDTSIVVRWSRPQAPITGYRIVYSPSVEGSSTELNLPETANSVTLSDLQPGIQYNITIYAVEENQESTPVFIQQETTGVPRSDEVPPPRDLQFVEVTDVKVTIMWTPPESAVTGYRVDVIPVNLPGEHGQRLPISRNTFAEITGLSPGVTYHFKIFAVNQGRESKPLTAEQMTRLDAPTNLQFTNETDSTVLVIWTPPRARIAGYRLTVGPTRGGQPKHYNVGPSATQYPLRNLQPASEYTASLVAVKGNQQSPKATGVFTTLQPLSSIPPYNTEVTETTIVITWTPAPRIGFKLGVRPSQGGEAPREVTSESGSIVVSGLTPGVEYIYTISVLRDGQERDTPIVKKVVTPLSPPTNLHLEANPDTGVLTVSWERSTTPDITGYRITTTPLNGQQGYSLEEVVHADQSSCTFENLSPGLEYNVSVYTVKDDKESVPISDTIIPEVPQLTDLSFVDITDSSIGLRWTPLNSSTIIGYRITVVAAGEGIPIFEDFVDSSVGYYTVTGLEPGIDYDISVITLINGGESAPTTLTQQTAVPPPTDLRFTNVGPDTMRVTWAPPPSIELTNFLVRYSPVKNEEDVAELSISPSDNAVVLTNLLPGTEYLVSVSSVYEQHESMPLKGRQKTGLDSPSGIDFSDITTNSFTVHWIAPRATITGYRIRHHPEHTGGRPREDRVPPSRNSITLTNLNPGTEYVVSIIALNGREESPPLIGQQSTVSDVPRDLEVIAATPTSVLISWDAPAVTVRYYRITYGETGGNSPVQEFTVPGSKSTATISGLKPGADYTITVYAVTGRGDSPASSKPISIDYRTEIDKPSQMQVTDVQDNSISVRWLPSSSPVTGYRVTTTPKNGSGPSKTKTAGPDQTEMTIEGLQPTVEYVVSVYAQNRNGESQPLVQTAVTTIPAPADLKFTQVTPTSLTAQWTAPNVQLTGYRVRVTPKEKTGPMKEINLAPDSSSVVVSGLMVATKYEVSVYALKDTLTSRPAQGIVTTLENVSPPRRARVTDATETTITISWRTKTETITGFQVDAIPANGQTPIQRTIRPDVRSYTITGLQPGTDYKIYLYTLNDNARSSPVVIDASTAIDAPSNLRFLATTPNSLLVSWQPPRAKITGYIIKYEKPGSPPREVVPRPRPGVTEATITGLEPGIEYTIQVIALKNNQKSEPLIGRKKTGQEALSQTTISWTPFQESSEYIISCHPVDTDEEPLQFRVPGTSASATLTGLTRGATYNIIVEALKDQKRHKVREEVITVGNSVDQGLNQPTDDSCFDPYTVSHYAVGEEWERLSESGFKLSCQCLGFGSGHFRCDSSKWCHDNGVNYKIGEKWDRQGENGQMMSCTCLGNGKGEFKCDPHEATCYDDGKTYHVGEQWQKEYLGAICSCTCFGGQQGWRCDNCRRPGAEPGQEGSTGHYNQYSRRYHQRTNTNVNCPIECFMPIDVQADREDSRE</sequence>
<feature type="domain" description="Fibronectin type-III" evidence="24">
    <location>
        <begin position="1542"/>
        <end position="1635"/>
    </location>
</feature>
<evidence type="ECO:0000259" key="24">
    <source>
        <dbReference type="PROSITE" id="PS50853"/>
    </source>
</evidence>
<feature type="disulfide bond" evidence="21">
    <location>
        <begin position="375"/>
        <end position="402"/>
    </location>
</feature>
<dbReference type="FunFam" id="2.60.40.10:FF:000622">
    <property type="entry name" value="Fibronectin 1"/>
    <property type="match status" value="1"/>
</dbReference>
<feature type="domain" description="Fibronectin type-II" evidence="26">
    <location>
        <begin position="416"/>
        <end position="464"/>
    </location>
</feature>
<evidence type="ECO:0000256" key="14">
    <source>
        <dbReference type="ARBA" id="ARBA00023097"/>
    </source>
</evidence>
<evidence type="ECO:0000313" key="28">
    <source>
        <dbReference type="RefSeq" id="XP_027443984.2"/>
    </source>
</evidence>
<dbReference type="PROSITE" id="PS00023">
    <property type="entry name" value="FN2_1"/>
    <property type="match status" value="1"/>
</dbReference>
<dbReference type="SMART" id="SM00060">
    <property type="entry name" value="FN3"/>
    <property type="match status" value="16"/>
</dbReference>
<keyword evidence="13" id="KW-0133">Cell shape</keyword>
<evidence type="ECO:0000256" key="9">
    <source>
        <dbReference type="ARBA" id="ARBA00022674"/>
    </source>
</evidence>
<feature type="domain" description="Fibronectin type-I" evidence="25">
    <location>
        <begin position="51"/>
        <end position="91"/>
    </location>
</feature>
<feature type="domain" description="Fibronectin type-III" evidence="24">
    <location>
        <begin position="1636"/>
        <end position="1726"/>
    </location>
</feature>
<dbReference type="PROSITE" id="PS51092">
    <property type="entry name" value="FN2_2"/>
    <property type="match status" value="2"/>
</dbReference>
<dbReference type="FunFam" id="2.10.70.10:FF:000022">
    <property type="entry name" value="fibronectin isoform X1"/>
    <property type="match status" value="1"/>
</dbReference>
<feature type="domain" description="Fibronectin type-I" evidence="25">
    <location>
        <begin position="96"/>
        <end position="139"/>
    </location>
</feature>
<dbReference type="FunFam" id="2.60.40.10:FF:000317">
    <property type="entry name" value="fibronectin isoform X1"/>
    <property type="match status" value="1"/>
</dbReference>
<evidence type="ECO:0000256" key="15">
    <source>
        <dbReference type="ARBA" id="ARBA00023157"/>
    </source>
</evidence>
<keyword evidence="3" id="KW-0011">Acute phase</keyword>
<dbReference type="Gene3D" id="2.10.10.10">
    <property type="entry name" value="Fibronectin, type II, collagen-binding"/>
    <property type="match status" value="2"/>
</dbReference>
<feature type="domain" description="Fibronectin type-I" evidence="25">
    <location>
        <begin position="517"/>
        <end position="559"/>
    </location>
</feature>
<feature type="domain" description="Fibronectin type-I" evidence="25">
    <location>
        <begin position="2086"/>
        <end position="2130"/>
    </location>
</feature>
<keyword evidence="11" id="KW-0677">Repeat</keyword>
<dbReference type="GO" id="GO:0007399">
    <property type="term" value="P:nervous system development"/>
    <property type="evidence" value="ECO:0007669"/>
    <property type="project" value="TreeGrafter"/>
</dbReference>
<evidence type="ECO:0000256" key="22">
    <source>
        <dbReference type="SAM" id="MobiDB-lite"/>
    </source>
</evidence>
<feature type="disulfide bond" evidence="21">
    <location>
        <begin position="421"/>
        <end position="447"/>
    </location>
</feature>
<evidence type="ECO:0000256" key="11">
    <source>
        <dbReference type="ARBA" id="ARBA00022737"/>
    </source>
</evidence>
<keyword evidence="12" id="KW-0130">Cell adhesion</keyword>
<dbReference type="InterPro" id="IPR036116">
    <property type="entry name" value="FN3_sf"/>
</dbReference>
<dbReference type="FunFam" id="2.60.40.10:FF:000227">
    <property type="entry name" value="Fibronectin isoform X1"/>
    <property type="match status" value="1"/>
</dbReference>
<evidence type="ECO:0000256" key="2">
    <source>
        <dbReference type="ARBA" id="ARBA00020368"/>
    </source>
</evidence>
<feature type="domain" description="Fibronectin type-I" evidence="25">
    <location>
        <begin position="185"/>
        <end position="229"/>
    </location>
</feature>
<evidence type="ECO:0000256" key="16">
    <source>
        <dbReference type="ARBA" id="ARBA00023180"/>
    </source>
</evidence>
<dbReference type="InterPro" id="IPR013783">
    <property type="entry name" value="Ig-like_fold"/>
</dbReference>
<dbReference type="GO" id="GO:0008201">
    <property type="term" value="F:heparin binding"/>
    <property type="evidence" value="ECO:0007669"/>
    <property type="project" value="UniProtKB-KW"/>
</dbReference>
<evidence type="ECO:0000313" key="27">
    <source>
        <dbReference type="Proteomes" id="UP000515165"/>
    </source>
</evidence>
<dbReference type="Pfam" id="PF00039">
    <property type="entry name" value="fn1"/>
    <property type="match status" value="11"/>
</dbReference>
<dbReference type="FunFam" id="2.10.70.10:FF:000006">
    <property type="entry name" value="Fibronectin 1"/>
    <property type="match status" value="3"/>
</dbReference>
<proteinExistence type="predicted"/>
<feature type="domain" description="Fibronectin type-III" evidence="24">
    <location>
        <begin position="1177"/>
        <end position="1271"/>
    </location>
</feature>
<feature type="domain" description="Fibronectin type-III" evidence="24">
    <location>
        <begin position="1727"/>
        <end position="1819"/>
    </location>
</feature>
<dbReference type="Proteomes" id="UP000515165">
    <property type="component" value="Chromosome 3"/>
</dbReference>
<evidence type="ECO:0000256" key="5">
    <source>
        <dbReference type="ARBA" id="ARBA00022525"/>
    </source>
</evidence>
<dbReference type="FunFam" id="2.10.70.10:FF:000017">
    <property type="entry name" value="Fibronectin isoform X1"/>
    <property type="match status" value="1"/>
</dbReference>
<feature type="region of interest" description="Disordered" evidence="22">
    <location>
        <begin position="1484"/>
        <end position="1505"/>
    </location>
</feature>
<dbReference type="GO" id="GO:0007044">
    <property type="term" value="P:cell-substrate junction assembly"/>
    <property type="evidence" value="ECO:0007669"/>
    <property type="project" value="TreeGrafter"/>
</dbReference>
<evidence type="ECO:0000259" key="25">
    <source>
        <dbReference type="PROSITE" id="PS51091"/>
    </source>
</evidence>
<evidence type="ECO:0000256" key="3">
    <source>
        <dbReference type="ARBA" id="ARBA00022486"/>
    </source>
</evidence>
<dbReference type="PRINTS" id="PR00013">
    <property type="entry name" value="FNTYPEII"/>
</dbReference>
<dbReference type="Pfam" id="PF00041">
    <property type="entry name" value="fn3"/>
    <property type="match status" value="16"/>
</dbReference>
<dbReference type="GO" id="GO:0007160">
    <property type="term" value="P:cell-matrix adhesion"/>
    <property type="evidence" value="ECO:0007669"/>
    <property type="project" value="TreeGrafter"/>
</dbReference>
<keyword evidence="10 23" id="KW-0732">Signal</keyword>